<reference evidence="1 2" key="1">
    <citation type="journal article" date="2012" name="Genet. Mol. Biol.">
        <title>Analysis of 16S rRNA and mxaF genes revealing insights into Methylobacterium niche-specific plant association.</title>
        <authorList>
            <person name="Dourado M.N."/>
            <person name="Andreote F.D."/>
            <person name="Dini-Andreote F."/>
            <person name="Conti R."/>
            <person name="Araujo J.M."/>
            <person name="Araujo W.L."/>
        </authorList>
    </citation>
    <scope>NUCLEOTIDE SEQUENCE [LARGE SCALE GENOMIC DNA]</scope>
    <source>
        <strain evidence="1 2">SR1.6/6</strain>
    </source>
</reference>
<dbReference type="Proteomes" id="UP000012488">
    <property type="component" value="Chromosome"/>
</dbReference>
<evidence type="ECO:0000313" key="1">
    <source>
        <dbReference type="EMBL" id="QGY05525.1"/>
    </source>
</evidence>
<gene>
    <name evidence="1" type="ORF">MMSR116_29250</name>
</gene>
<dbReference type="KEGG" id="mmes:MMSR116_29250"/>
<protein>
    <submittedName>
        <fullName evidence="1">Uncharacterized protein</fullName>
    </submittedName>
</protein>
<proteinExistence type="predicted"/>
<dbReference type="RefSeq" id="WP_010684379.1">
    <property type="nucleotide sequence ID" value="NZ_CP043538.1"/>
</dbReference>
<name>A0A6B9FZD0_9HYPH</name>
<evidence type="ECO:0000313" key="2">
    <source>
        <dbReference type="Proteomes" id="UP000012488"/>
    </source>
</evidence>
<accession>A0A6B9FZD0</accession>
<dbReference type="AlphaFoldDB" id="A0A6B9FZD0"/>
<organism evidence="1 2">
    <name type="scientific">Methylobacterium mesophilicum SR1.6/6</name>
    <dbReference type="NCBI Taxonomy" id="908290"/>
    <lineage>
        <taxon>Bacteria</taxon>
        <taxon>Pseudomonadati</taxon>
        <taxon>Pseudomonadota</taxon>
        <taxon>Alphaproteobacteria</taxon>
        <taxon>Hyphomicrobiales</taxon>
        <taxon>Methylobacteriaceae</taxon>
        <taxon>Methylobacterium</taxon>
    </lineage>
</organism>
<dbReference type="EMBL" id="CP043538">
    <property type="protein sequence ID" value="QGY05525.1"/>
    <property type="molecule type" value="Genomic_DNA"/>
</dbReference>
<sequence>MAARSPSFWILIAAVVVTAIMVHPSFAALFTAPIELGLLVALRWQARREGRQEERAIRVPLRRGFV</sequence>
<reference evidence="1 2" key="2">
    <citation type="journal article" date="2013" name="Genome Announc.">
        <title>Draft Genome Sequence of Methylobacterium mesophilicum Strain SR1.6/6, Isolated from Citrus sinensis.</title>
        <authorList>
            <person name="Marinho Almeida D."/>
            <person name="Dini-Andreote F."/>
            <person name="Camargo Neves A.A."/>
            <person name="Juca Ramos R.T."/>
            <person name="Andreote F.D."/>
            <person name="Carneiro A.R."/>
            <person name="Oliveira de Souza Lima A."/>
            <person name="Caracciolo Gomes de Sa P.H."/>
            <person name="Ribeiro Barbosa M.S."/>
            <person name="Araujo W.L."/>
            <person name="Silva A."/>
        </authorList>
    </citation>
    <scope>NUCLEOTIDE SEQUENCE [LARGE SCALE GENOMIC DNA]</scope>
    <source>
        <strain evidence="1 2">SR1.6/6</strain>
    </source>
</reference>